<evidence type="ECO:0000313" key="7">
    <source>
        <dbReference type="EMBL" id="SDZ90662.1"/>
    </source>
</evidence>
<keyword evidence="3 5" id="KW-0732">Signal</keyword>
<dbReference type="InterPro" id="IPR039424">
    <property type="entry name" value="SBP_5"/>
</dbReference>
<dbReference type="RefSeq" id="WP_092561655.1">
    <property type="nucleotide sequence ID" value="NZ_FNQV01000003.1"/>
</dbReference>
<reference evidence="8" key="1">
    <citation type="submission" date="2016-10" db="EMBL/GenBank/DDBJ databases">
        <authorList>
            <person name="Varghese N."/>
            <person name="Submissions S."/>
        </authorList>
    </citation>
    <scope>NUCLEOTIDE SEQUENCE [LARGE SCALE GENOMIC DNA]</scope>
    <source>
        <strain evidence="8">KPR-1</strain>
    </source>
</reference>
<keyword evidence="8" id="KW-1185">Reference proteome</keyword>
<evidence type="ECO:0000256" key="5">
    <source>
        <dbReference type="SAM" id="SignalP"/>
    </source>
</evidence>
<evidence type="ECO:0000259" key="6">
    <source>
        <dbReference type="Pfam" id="PF00496"/>
    </source>
</evidence>
<organism evidence="7 8">
    <name type="scientific">Bowdeniella nasicola</name>
    <dbReference type="NCBI Taxonomy" id="208480"/>
    <lineage>
        <taxon>Bacteria</taxon>
        <taxon>Bacillati</taxon>
        <taxon>Actinomycetota</taxon>
        <taxon>Actinomycetes</taxon>
        <taxon>Actinomycetales</taxon>
        <taxon>Actinomycetaceae</taxon>
        <taxon>Bowdeniella</taxon>
    </lineage>
</organism>
<proteinExistence type="inferred from homology"/>
<evidence type="ECO:0000256" key="3">
    <source>
        <dbReference type="ARBA" id="ARBA00022729"/>
    </source>
</evidence>
<dbReference type="Pfam" id="PF00496">
    <property type="entry name" value="SBP_bac_5"/>
    <property type="match status" value="1"/>
</dbReference>
<dbReference type="PIRSF" id="PIRSF002741">
    <property type="entry name" value="MppA"/>
    <property type="match status" value="1"/>
</dbReference>
<dbReference type="PANTHER" id="PTHR30290:SF83">
    <property type="entry name" value="ABC TRANSPORTER SUBSTRATE-BINDING PROTEIN"/>
    <property type="match status" value="1"/>
</dbReference>
<dbReference type="GO" id="GO:0015833">
    <property type="term" value="P:peptide transport"/>
    <property type="evidence" value="ECO:0007669"/>
    <property type="project" value="TreeGrafter"/>
</dbReference>
<evidence type="ECO:0000256" key="4">
    <source>
        <dbReference type="SAM" id="MobiDB-lite"/>
    </source>
</evidence>
<dbReference type="PROSITE" id="PS01040">
    <property type="entry name" value="SBP_BACTERIAL_5"/>
    <property type="match status" value="1"/>
</dbReference>
<sequence>MTLRRHSALAGIAAASLLLAACGGNSSNGSTATPTGGGNETSDGGASTGVVTVNSTEPQNPLIPTNTNEVGGGKIIDLVFEGLVYYDAKGAAQNAVAEDIATEDSKVFTIKLKDGLKFTNGDPVDAESFVKAWNYGAKAENAQLSSYFFEPIEGFAEDNNEDLTGLEVVDATTFKVTLKQPEADFPLRLGYSAFYPLPKAAFDDMEAFGENPIGNGPYKFAKEGAWEHNVQVELVPNEEYDGGRKAKNGGVTLKFYETQDAAYNDLLADNLDVIDAIPESALANFESELGDRAVNQPAAIFQSFTIAPKTEHFEGEEGELRRQALSHAINREEITEKIFTGTRTPAKDFTSPVIDGWSESVPGSEVLAFDADKAKELWAKADEIAKWDGEFTLAYNADGGHQAWVDAVANSIKNTLGIDAVGKPYPKFAELRSDVTDRKIKGAFRTGWQADYPGLFNFLGPLYGTGAGSNDSDYSSEEFDNLLKEGSAASDVADANTSFQKAQEVLFKDLPSIPLWYSNVTGGWATTVDNVEFGWNSVPLMYNVTKK</sequence>
<evidence type="ECO:0000256" key="2">
    <source>
        <dbReference type="ARBA" id="ARBA00005695"/>
    </source>
</evidence>
<dbReference type="CDD" id="cd00995">
    <property type="entry name" value="PBP2_NikA_DppA_OppA_like"/>
    <property type="match status" value="1"/>
</dbReference>
<feature type="domain" description="Solute-binding protein family 5" evidence="6">
    <location>
        <begin position="94"/>
        <end position="469"/>
    </location>
</feature>
<evidence type="ECO:0000256" key="1">
    <source>
        <dbReference type="ARBA" id="ARBA00004193"/>
    </source>
</evidence>
<dbReference type="EMBL" id="FNQV01000003">
    <property type="protein sequence ID" value="SDZ90662.1"/>
    <property type="molecule type" value="Genomic_DNA"/>
</dbReference>
<dbReference type="AlphaFoldDB" id="A0A1H3WWF8"/>
<dbReference type="Gene3D" id="3.10.105.10">
    <property type="entry name" value="Dipeptide-binding Protein, Domain 3"/>
    <property type="match status" value="1"/>
</dbReference>
<dbReference type="PANTHER" id="PTHR30290">
    <property type="entry name" value="PERIPLASMIC BINDING COMPONENT OF ABC TRANSPORTER"/>
    <property type="match status" value="1"/>
</dbReference>
<dbReference type="SUPFAM" id="SSF53850">
    <property type="entry name" value="Periplasmic binding protein-like II"/>
    <property type="match status" value="1"/>
</dbReference>
<dbReference type="GO" id="GO:0042597">
    <property type="term" value="C:periplasmic space"/>
    <property type="evidence" value="ECO:0007669"/>
    <property type="project" value="UniProtKB-ARBA"/>
</dbReference>
<feature type="signal peptide" evidence="5">
    <location>
        <begin position="1"/>
        <end position="20"/>
    </location>
</feature>
<dbReference type="GO" id="GO:1904680">
    <property type="term" value="F:peptide transmembrane transporter activity"/>
    <property type="evidence" value="ECO:0007669"/>
    <property type="project" value="TreeGrafter"/>
</dbReference>
<dbReference type="Proteomes" id="UP000199288">
    <property type="component" value="Unassembled WGS sequence"/>
</dbReference>
<dbReference type="PROSITE" id="PS51257">
    <property type="entry name" value="PROKAR_LIPOPROTEIN"/>
    <property type="match status" value="1"/>
</dbReference>
<protein>
    <submittedName>
        <fullName evidence="7">Oligopeptide transport system substrate-binding protein</fullName>
    </submittedName>
</protein>
<dbReference type="OrthoDB" id="9046151at2"/>
<comment type="similarity">
    <text evidence="2">Belongs to the bacterial solute-binding protein 5 family.</text>
</comment>
<dbReference type="InterPro" id="IPR023765">
    <property type="entry name" value="SBP_5_CS"/>
</dbReference>
<name>A0A1H3WWF8_9ACTO</name>
<feature type="region of interest" description="Disordered" evidence="4">
    <location>
        <begin position="28"/>
        <end position="60"/>
    </location>
</feature>
<comment type="subcellular location">
    <subcellularLocation>
        <location evidence="1">Cell membrane</location>
        <topology evidence="1">Lipid-anchor</topology>
    </subcellularLocation>
</comment>
<dbReference type="InterPro" id="IPR000914">
    <property type="entry name" value="SBP_5_dom"/>
</dbReference>
<dbReference type="GO" id="GO:0043190">
    <property type="term" value="C:ATP-binding cassette (ABC) transporter complex"/>
    <property type="evidence" value="ECO:0007669"/>
    <property type="project" value="InterPro"/>
</dbReference>
<dbReference type="Gene3D" id="3.40.190.10">
    <property type="entry name" value="Periplasmic binding protein-like II"/>
    <property type="match status" value="1"/>
</dbReference>
<gene>
    <name evidence="7" type="ORF">SAMN02910418_00498</name>
</gene>
<dbReference type="Gene3D" id="3.90.76.10">
    <property type="entry name" value="Dipeptide-binding Protein, Domain 1"/>
    <property type="match status" value="1"/>
</dbReference>
<accession>A0A1H3WWF8</accession>
<feature type="chain" id="PRO_5038785099" evidence="5">
    <location>
        <begin position="21"/>
        <end position="547"/>
    </location>
</feature>
<evidence type="ECO:0000313" key="8">
    <source>
        <dbReference type="Proteomes" id="UP000199288"/>
    </source>
</evidence>
<dbReference type="InterPro" id="IPR030678">
    <property type="entry name" value="Peptide/Ni-bd"/>
</dbReference>